<evidence type="ECO:0000313" key="3">
    <source>
        <dbReference type="Proteomes" id="UP000789572"/>
    </source>
</evidence>
<keyword evidence="1" id="KW-0812">Transmembrane</keyword>
<keyword evidence="1" id="KW-1133">Transmembrane helix</keyword>
<feature type="non-terminal residue" evidence="2">
    <location>
        <position position="169"/>
    </location>
</feature>
<accession>A0A9N9AZP8</accession>
<keyword evidence="3" id="KW-1185">Reference proteome</keyword>
<reference evidence="2" key="1">
    <citation type="submission" date="2021-06" db="EMBL/GenBank/DDBJ databases">
        <authorList>
            <person name="Kallberg Y."/>
            <person name="Tangrot J."/>
            <person name="Rosling A."/>
        </authorList>
    </citation>
    <scope>NUCLEOTIDE SEQUENCE</scope>
    <source>
        <strain evidence="2">IA702</strain>
    </source>
</reference>
<gene>
    <name evidence="2" type="ORF">POCULU_LOCUS5007</name>
</gene>
<evidence type="ECO:0000313" key="2">
    <source>
        <dbReference type="EMBL" id="CAG8550753.1"/>
    </source>
</evidence>
<feature type="transmembrane region" description="Helical" evidence="1">
    <location>
        <begin position="76"/>
        <end position="98"/>
    </location>
</feature>
<dbReference type="OrthoDB" id="2396694at2759"/>
<sequence length="169" mass="18850">MALGKFGPEALKQLKTRIVISKSDPDKNEKANKRLTGTMRWFAAFTTISLCLAGWAALVTFVVMLPSDDHDPKWTVWMSVIISAIIFILVLFCISMCVERCLKAMGLNEDVCSIAVAYAIAASHVVFSHIILADLYKNWYGIPPDVYQKVTAIIFAIGINIEFFEILES</sequence>
<feature type="transmembrane region" description="Helical" evidence="1">
    <location>
        <begin position="41"/>
        <end position="64"/>
    </location>
</feature>
<comment type="caution">
    <text evidence="2">The sequence shown here is derived from an EMBL/GenBank/DDBJ whole genome shotgun (WGS) entry which is preliminary data.</text>
</comment>
<keyword evidence="1" id="KW-0472">Membrane</keyword>
<proteinExistence type="predicted"/>
<dbReference type="EMBL" id="CAJVPJ010000708">
    <property type="protein sequence ID" value="CAG8550753.1"/>
    <property type="molecule type" value="Genomic_DNA"/>
</dbReference>
<feature type="transmembrane region" description="Helical" evidence="1">
    <location>
        <begin position="110"/>
        <end position="130"/>
    </location>
</feature>
<organism evidence="2 3">
    <name type="scientific">Paraglomus occultum</name>
    <dbReference type="NCBI Taxonomy" id="144539"/>
    <lineage>
        <taxon>Eukaryota</taxon>
        <taxon>Fungi</taxon>
        <taxon>Fungi incertae sedis</taxon>
        <taxon>Mucoromycota</taxon>
        <taxon>Glomeromycotina</taxon>
        <taxon>Glomeromycetes</taxon>
        <taxon>Paraglomerales</taxon>
        <taxon>Paraglomeraceae</taxon>
        <taxon>Paraglomus</taxon>
    </lineage>
</organism>
<name>A0A9N9AZP8_9GLOM</name>
<dbReference type="AlphaFoldDB" id="A0A9N9AZP8"/>
<dbReference type="Proteomes" id="UP000789572">
    <property type="component" value="Unassembled WGS sequence"/>
</dbReference>
<protein>
    <submittedName>
        <fullName evidence="2">10444_t:CDS:1</fullName>
    </submittedName>
</protein>
<evidence type="ECO:0000256" key="1">
    <source>
        <dbReference type="SAM" id="Phobius"/>
    </source>
</evidence>